<organism evidence="3 4">
    <name type="scientific">Elsinoe australis</name>
    <dbReference type="NCBI Taxonomy" id="40998"/>
    <lineage>
        <taxon>Eukaryota</taxon>
        <taxon>Fungi</taxon>
        <taxon>Dikarya</taxon>
        <taxon>Ascomycota</taxon>
        <taxon>Pezizomycotina</taxon>
        <taxon>Dothideomycetes</taxon>
        <taxon>Dothideomycetidae</taxon>
        <taxon>Myriangiales</taxon>
        <taxon>Elsinoaceae</taxon>
        <taxon>Elsinoe</taxon>
    </lineage>
</organism>
<evidence type="ECO:0000313" key="4">
    <source>
        <dbReference type="Proteomes" id="UP000308133"/>
    </source>
</evidence>
<dbReference type="SUPFAM" id="SSF53474">
    <property type="entry name" value="alpha/beta-Hydrolases"/>
    <property type="match status" value="1"/>
</dbReference>
<evidence type="ECO:0000259" key="2">
    <source>
        <dbReference type="Pfam" id="PF12146"/>
    </source>
</evidence>
<keyword evidence="1" id="KW-0812">Transmembrane</keyword>
<protein>
    <submittedName>
        <fullName evidence="3">Bem46-like protein 2</fullName>
    </submittedName>
</protein>
<dbReference type="PANTHER" id="PTHR12277">
    <property type="entry name" value="ALPHA/BETA HYDROLASE DOMAIN-CONTAINING PROTEIN"/>
    <property type="match status" value="1"/>
</dbReference>
<accession>A0A4U7B2A7</accession>
<dbReference type="EMBL" id="PTQR01000030">
    <property type="protein sequence ID" value="TKX25338.1"/>
    <property type="molecule type" value="Genomic_DNA"/>
</dbReference>
<proteinExistence type="predicted"/>
<dbReference type="AlphaFoldDB" id="A0A4U7B2A7"/>
<comment type="caution">
    <text evidence="3">The sequence shown here is derived from an EMBL/GenBank/DDBJ whole genome shotgun (WGS) entry which is preliminary data.</text>
</comment>
<dbReference type="InterPro" id="IPR029058">
    <property type="entry name" value="AB_hydrolase_fold"/>
</dbReference>
<keyword evidence="1" id="KW-1133">Transmembrane helix</keyword>
<dbReference type="Proteomes" id="UP000308133">
    <property type="component" value="Unassembled WGS sequence"/>
</dbReference>
<dbReference type="InterPro" id="IPR022742">
    <property type="entry name" value="Hydrolase_4"/>
</dbReference>
<dbReference type="Gene3D" id="3.40.50.1820">
    <property type="entry name" value="alpha/beta hydrolase"/>
    <property type="match status" value="1"/>
</dbReference>
<dbReference type="Pfam" id="PF12146">
    <property type="entry name" value="Hydrolase_4"/>
    <property type="match status" value="1"/>
</dbReference>
<sequence length="401" mass="44369">MAGVIGATVFALAASTGLYFVFLGLLTIPFCQNQAIYLHRVTLTWGKDINVPEQWGFLHNQISPFQLSTPDGETLHAWHILPLEAYRRHEAELIKEASGKSFEIEQRKSFDILKNDPEALLVIYLHGAAGTLGSGHRPQSYRAISAMAPDKIHIVAIDYRGFGTSTGEPSEQGLQTDALTLADWAMTTAGIPQERIVIFSQSMGTAAAIASMQTLATRSPPVYFTGLVMVAPFSDVKTLTATYKVAGTIPILSPLARFPALMDFFARFIKSKWPSRETLAGFVRRCETSDDPKARYHVTMIHAKDDYDIPWSHSEEVFWSAVDAAENITSTGAELEKLKGDSRQPLGAGGWMVKKKYSKGVLRQHILEHGLHDWTMGYPAVSMAIWKAFLGRDDSAQSQHR</sequence>
<keyword evidence="1" id="KW-0472">Membrane</keyword>
<gene>
    <name evidence="3" type="ORF">C1H76_2571</name>
</gene>
<dbReference type="PANTHER" id="PTHR12277:SF81">
    <property type="entry name" value="PROTEIN ABHD13"/>
    <property type="match status" value="1"/>
</dbReference>
<reference evidence="3 4" key="1">
    <citation type="submission" date="2018-02" db="EMBL/GenBank/DDBJ databases">
        <title>Draft genome sequences of Elsinoe sp., causing black scab on jojoba.</title>
        <authorList>
            <person name="Stodart B."/>
            <person name="Jeffress S."/>
            <person name="Ash G."/>
            <person name="Arun Chinnappa K."/>
        </authorList>
    </citation>
    <scope>NUCLEOTIDE SEQUENCE [LARGE SCALE GENOMIC DNA]</scope>
    <source>
        <strain evidence="3 4">Hillstone_2</strain>
    </source>
</reference>
<evidence type="ECO:0000256" key="1">
    <source>
        <dbReference type="SAM" id="Phobius"/>
    </source>
</evidence>
<feature type="transmembrane region" description="Helical" evidence="1">
    <location>
        <begin position="7"/>
        <end position="30"/>
    </location>
</feature>
<feature type="domain" description="Serine aminopeptidase S33" evidence="2">
    <location>
        <begin position="122"/>
        <end position="274"/>
    </location>
</feature>
<name>A0A4U7B2A7_9PEZI</name>
<evidence type="ECO:0000313" key="3">
    <source>
        <dbReference type="EMBL" id="TKX25338.1"/>
    </source>
</evidence>